<dbReference type="STRING" id="4096.A0A1U7WII6"/>
<reference evidence="2" key="1">
    <citation type="journal article" date="2013" name="Genome Biol.">
        <title>Reference genomes and transcriptomes of Nicotiana sylvestris and Nicotiana tomentosiformis.</title>
        <authorList>
            <person name="Sierro N."/>
            <person name="Battey J.N."/>
            <person name="Ouadi S."/>
            <person name="Bovet L."/>
            <person name="Goepfert S."/>
            <person name="Bakaher N."/>
            <person name="Peitsch M.C."/>
            <person name="Ivanov N.V."/>
        </authorList>
    </citation>
    <scope>NUCLEOTIDE SEQUENCE [LARGE SCALE GENOMIC DNA]</scope>
</reference>
<sequence>MRRIRISGGGSSALLGTSFPFSSYTKCPIKPKSFLKLFPSTTTPIFTTLHYRLITSAQHSSPSSHVHPTPQTELPISSGGDGPNGYPIKDSKVVLKGMRYAELEVCVYQLLVLCLS</sequence>
<protein>
    <submittedName>
        <fullName evidence="3">Uncharacterized protein LOC104224164</fullName>
    </submittedName>
</protein>
<dbReference type="AlphaFoldDB" id="A0A1U7WII6"/>
<name>A0A1U7WII6_NICSY</name>
<reference evidence="3" key="2">
    <citation type="submission" date="2025-08" db="UniProtKB">
        <authorList>
            <consortium name="RefSeq"/>
        </authorList>
    </citation>
    <scope>IDENTIFICATION</scope>
    <source>
        <tissue evidence="3">Leaf</tissue>
    </source>
</reference>
<evidence type="ECO:0000313" key="3">
    <source>
        <dbReference type="RefSeq" id="XP_009774050.1"/>
    </source>
</evidence>
<proteinExistence type="predicted"/>
<feature type="compositionally biased region" description="Low complexity" evidence="1">
    <location>
        <begin position="60"/>
        <end position="72"/>
    </location>
</feature>
<feature type="region of interest" description="Disordered" evidence="1">
    <location>
        <begin position="60"/>
        <end position="84"/>
    </location>
</feature>
<evidence type="ECO:0000313" key="2">
    <source>
        <dbReference type="Proteomes" id="UP000189701"/>
    </source>
</evidence>
<dbReference type="RefSeq" id="XP_009774050.1">
    <property type="nucleotide sequence ID" value="XM_009775748.1"/>
</dbReference>
<gene>
    <name evidence="3" type="primary">LOC104224164</name>
</gene>
<dbReference type="Proteomes" id="UP000189701">
    <property type="component" value="Unplaced"/>
</dbReference>
<evidence type="ECO:0000256" key="1">
    <source>
        <dbReference type="SAM" id="MobiDB-lite"/>
    </source>
</evidence>
<organism evidence="2 3">
    <name type="scientific">Nicotiana sylvestris</name>
    <name type="common">Wood tobacco</name>
    <name type="synonym">South American tobacco</name>
    <dbReference type="NCBI Taxonomy" id="4096"/>
    <lineage>
        <taxon>Eukaryota</taxon>
        <taxon>Viridiplantae</taxon>
        <taxon>Streptophyta</taxon>
        <taxon>Embryophyta</taxon>
        <taxon>Tracheophyta</taxon>
        <taxon>Spermatophyta</taxon>
        <taxon>Magnoliopsida</taxon>
        <taxon>eudicotyledons</taxon>
        <taxon>Gunneridae</taxon>
        <taxon>Pentapetalae</taxon>
        <taxon>asterids</taxon>
        <taxon>lamiids</taxon>
        <taxon>Solanales</taxon>
        <taxon>Solanaceae</taxon>
        <taxon>Nicotianoideae</taxon>
        <taxon>Nicotianeae</taxon>
        <taxon>Nicotiana</taxon>
    </lineage>
</organism>
<keyword evidence="2" id="KW-1185">Reference proteome</keyword>
<dbReference type="eggNOG" id="ENOG502QV91">
    <property type="taxonomic scope" value="Eukaryota"/>
</dbReference>
<accession>A0A1U7WII6</accession>